<dbReference type="EMBL" id="AZFT01000053">
    <property type="protein sequence ID" value="KRL84039.1"/>
    <property type="molecule type" value="Genomic_DNA"/>
</dbReference>
<dbReference type="PATRIC" id="fig|1423724.4.peg.1375"/>
<keyword evidence="2" id="KW-1185">Reference proteome</keyword>
<name>A0A0R1TRJ8_9LACO</name>
<protein>
    <recommendedName>
        <fullName evidence="3">Abi family protein</fullName>
    </recommendedName>
</protein>
<evidence type="ECO:0000313" key="1">
    <source>
        <dbReference type="EMBL" id="KRL84039.1"/>
    </source>
</evidence>
<dbReference type="STRING" id="1423724.FC32_GL001315"/>
<comment type="caution">
    <text evidence="1">The sequence shown here is derived from an EMBL/GenBank/DDBJ whole genome shotgun (WGS) entry which is preliminary data.</text>
</comment>
<gene>
    <name evidence="1" type="ORF">FC32_GL001315</name>
</gene>
<organism evidence="1 2">
    <name type="scientific">Ligilactobacillus apodemi DSM 16634 = JCM 16172</name>
    <dbReference type="NCBI Taxonomy" id="1423724"/>
    <lineage>
        <taxon>Bacteria</taxon>
        <taxon>Bacillati</taxon>
        <taxon>Bacillota</taxon>
        <taxon>Bacilli</taxon>
        <taxon>Lactobacillales</taxon>
        <taxon>Lactobacillaceae</taxon>
        <taxon>Ligilactobacillus</taxon>
    </lineage>
</organism>
<dbReference type="InterPro" id="IPR011664">
    <property type="entry name" value="Abi_system_AbiD/AbiF-like"/>
</dbReference>
<dbReference type="Proteomes" id="UP000051324">
    <property type="component" value="Unassembled WGS sequence"/>
</dbReference>
<evidence type="ECO:0000313" key="2">
    <source>
        <dbReference type="Proteomes" id="UP000051324"/>
    </source>
</evidence>
<dbReference type="Pfam" id="PF07751">
    <property type="entry name" value="Abi_2"/>
    <property type="match status" value="1"/>
</dbReference>
<accession>A0A0R1TRJ8</accession>
<proteinExistence type="predicted"/>
<dbReference type="AlphaFoldDB" id="A0A0R1TRJ8"/>
<evidence type="ECO:0008006" key="3">
    <source>
        <dbReference type="Google" id="ProtNLM"/>
    </source>
</evidence>
<sequence>MCTRYPSIVFKHDWGVFSLKNIFDKPYAPVEHMIKKLKDKKLVITDENTVVKFLNDFGYNRLINGYKRPFVQKNIDNLEVFSAGVTIDDLYSLYVFDSQFREVFLANVLQIDSHLGTLLGNLVAQNYNVNSHKDNDPKNPCPQIPSYLSSKYYQNTRYARSTLDHIRKKILNSTKENPTAYYRNNKNHVPPWILVQNIPFGTLIRFYKIQKDIIKNTVVTSFLPCNINNVNELSNTKQLFLQATEILRNFRNTAAHSSPMYLKNVTLDNVISKKTLFKYLGKNIFPVGDSKKYLSDNKLYIALLSLILLAGDVGHRKFILSRLRELDDAYKESDDYRNNYLLYLEYANLPIDYVQRLTIASEHLYKLEKDGNNFILNESIHQMETVYTLKNSAVFHATCDCSRLKNRCNPPISLPEQEAISKGLRKCKNCF</sequence>
<reference evidence="1 2" key="1">
    <citation type="journal article" date="2015" name="Genome Announc.">
        <title>Expanding the biotechnology potential of lactobacilli through comparative genomics of 213 strains and associated genera.</title>
        <authorList>
            <person name="Sun Z."/>
            <person name="Harris H.M."/>
            <person name="McCann A."/>
            <person name="Guo C."/>
            <person name="Argimon S."/>
            <person name="Zhang W."/>
            <person name="Yang X."/>
            <person name="Jeffery I.B."/>
            <person name="Cooney J.C."/>
            <person name="Kagawa T.F."/>
            <person name="Liu W."/>
            <person name="Song Y."/>
            <person name="Salvetti E."/>
            <person name="Wrobel A."/>
            <person name="Rasinkangas P."/>
            <person name="Parkhill J."/>
            <person name="Rea M.C."/>
            <person name="O'Sullivan O."/>
            <person name="Ritari J."/>
            <person name="Douillard F.P."/>
            <person name="Paul Ross R."/>
            <person name="Yang R."/>
            <person name="Briner A.E."/>
            <person name="Felis G.E."/>
            <person name="de Vos W.M."/>
            <person name="Barrangou R."/>
            <person name="Klaenhammer T.R."/>
            <person name="Caufield P.W."/>
            <person name="Cui Y."/>
            <person name="Zhang H."/>
            <person name="O'Toole P.W."/>
        </authorList>
    </citation>
    <scope>NUCLEOTIDE SEQUENCE [LARGE SCALE GENOMIC DNA]</scope>
    <source>
        <strain evidence="1 2">DSM 16634</strain>
    </source>
</reference>